<proteinExistence type="predicted"/>
<accession>A0ABR2V3I6</accession>
<reference evidence="2 3" key="1">
    <citation type="journal article" date="2024" name="J. Plant Pathol.">
        <title>Sequence and assembly of the genome of Seiridium unicorne, isolate CBS 538.82, causal agent of cypress canker disease.</title>
        <authorList>
            <person name="Scali E."/>
            <person name="Rocca G.D."/>
            <person name="Danti R."/>
            <person name="Garbelotto M."/>
            <person name="Barberini S."/>
            <person name="Baroncelli R."/>
            <person name="Emiliani G."/>
        </authorList>
    </citation>
    <scope>NUCLEOTIDE SEQUENCE [LARGE SCALE GENOMIC DNA]</scope>
    <source>
        <strain evidence="2 3">BM-138-508</strain>
    </source>
</reference>
<organism evidence="2 3">
    <name type="scientific">Seiridium unicorne</name>
    <dbReference type="NCBI Taxonomy" id="138068"/>
    <lineage>
        <taxon>Eukaryota</taxon>
        <taxon>Fungi</taxon>
        <taxon>Dikarya</taxon>
        <taxon>Ascomycota</taxon>
        <taxon>Pezizomycotina</taxon>
        <taxon>Sordariomycetes</taxon>
        <taxon>Xylariomycetidae</taxon>
        <taxon>Amphisphaeriales</taxon>
        <taxon>Sporocadaceae</taxon>
        <taxon>Seiridium</taxon>
    </lineage>
</organism>
<sequence>MLHRVRLRSLPVSRLMRPRSHISQPIHHNFRLGPQCQHQQARSFHYDPNAVVFQLPLKTRLKYMTYGAVWLLALGGGFVGYRLYGLHGQRDALGGELKNALDKLKAFNEQFATGFAQARAAGDHHRLRQLTFDLLRQAQSDTETGRLPEQIVEFGELPGLPFDDPRSGSELVPREDTLVLLEKDEDDRIAACHVAANLEMSEVYRGLADPKPEQEADKLLELFRRVGDQIELWRRQDRLFEDEKGQVDLVILFCLREETWAFEYAEGHWNSLSGPISLVEQSASVIRAEEMLEQMSSKEKGLFGSGRKPRS</sequence>
<protein>
    <submittedName>
        <fullName evidence="2">Uncharacterized protein</fullName>
    </submittedName>
</protein>
<feature type="transmembrane region" description="Helical" evidence="1">
    <location>
        <begin position="63"/>
        <end position="84"/>
    </location>
</feature>
<evidence type="ECO:0000256" key="1">
    <source>
        <dbReference type="SAM" id="Phobius"/>
    </source>
</evidence>
<dbReference type="EMBL" id="JARVKF010000179">
    <property type="protein sequence ID" value="KAK9421478.1"/>
    <property type="molecule type" value="Genomic_DNA"/>
</dbReference>
<evidence type="ECO:0000313" key="2">
    <source>
        <dbReference type="EMBL" id="KAK9421478.1"/>
    </source>
</evidence>
<keyword evidence="1" id="KW-1133">Transmembrane helix</keyword>
<gene>
    <name evidence="2" type="ORF">SUNI508_05713</name>
</gene>
<keyword evidence="1" id="KW-0812">Transmembrane</keyword>
<name>A0ABR2V3I6_9PEZI</name>
<keyword evidence="3" id="KW-1185">Reference proteome</keyword>
<evidence type="ECO:0000313" key="3">
    <source>
        <dbReference type="Proteomes" id="UP001408356"/>
    </source>
</evidence>
<keyword evidence="1" id="KW-0472">Membrane</keyword>
<dbReference type="Proteomes" id="UP001408356">
    <property type="component" value="Unassembled WGS sequence"/>
</dbReference>
<comment type="caution">
    <text evidence="2">The sequence shown here is derived from an EMBL/GenBank/DDBJ whole genome shotgun (WGS) entry which is preliminary data.</text>
</comment>